<gene>
    <name evidence="5" type="ORF">ACFQRF_05845</name>
</gene>
<keyword evidence="3" id="KW-0732">Signal</keyword>
<evidence type="ECO:0000256" key="1">
    <source>
        <dbReference type="ARBA" id="ARBA00010996"/>
    </source>
</evidence>
<protein>
    <submittedName>
        <fullName evidence="5">SCO family protein</fullName>
    </submittedName>
</protein>
<evidence type="ECO:0000256" key="2">
    <source>
        <dbReference type="ARBA" id="ARBA00023008"/>
    </source>
</evidence>
<dbReference type="EMBL" id="JBHTBH010000002">
    <property type="protein sequence ID" value="MFC7327260.1"/>
    <property type="molecule type" value="Genomic_DNA"/>
</dbReference>
<dbReference type="Proteomes" id="UP001596540">
    <property type="component" value="Unassembled WGS sequence"/>
</dbReference>
<dbReference type="SUPFAM" id="SSF52833">
    <property type="entry name" value="Thioredoxin-like"/>
    <property type="match status" value="1"/>
</dbReference>
<evidence type="ECO:0000313" key="5">
    <source>
        <dbReference type="EMBL" id="MFC7327260.1"/>
    </source>
</evidence>
<dbReference type="InterPro" id="IPR013766">
    <property type="entry name" value="Thioredoxin_domain"/>
</dbReference>
<sequence>MVATRGPGRSGTAVRAAALAGLVLLAGCAGGGEETAQERPDFFLEVPDGAMRAPAQEFRTVEGEEWSFRGVADDRLTLLFFGYTSCPDVCPTTMADVAQAMAGIGADAERIDVVMVSTDPERDTDEHFRAWLDGFDPDFEGVRGPIDQVVRAAEEYGIPIDAPVVTDGEYLVTHGGRLAVLRPGGDPIGFFDEGTAADELSLLLPELVEDTL</sequence>
<keyword evidence="6" id="KW-1185">Reference proteome</keyword>
<proteinExistence type="inferred from homology"/>
<feature type="chain" id="PRO_5047029659" evidence="3">
    <location>
        <begin position="32"/>
        <end position="212"/>
    </location>
</feature>
<dbReference type="CDD" id="cd02968">
    <property type="entry name" value="SCO"/>
    <property type="match status" value="1"/>
</dbReference>
<dbReference type="PANTHER" id="PTHR12151:SF25">
    <property type="entry name" value="LINALOOL DEHYDRATASE_ISOMERASE DOMAIN-CONTAINING PROTEIN"/>
    <property type="match status" value="1"/>
</dbReference>
<dbReference type="InterPro" id="IPR036249">
    <property type="entry name" value="Thioredoxin-like_sf"/>
</dbReference>
<dbReference type="Gene3D" id="3.40.30.10">
    <property type="entry name" value="Glutaredoxin"/>
    <property type="match status" value="1"/>
</dbReference>
<dbReference type="PROSITE" id="PS51257">
    <property type="entry name" value="PROKAR_LIPOPROTEIN"/>
    <property type="match status" value="1"/>
</dbReference>
<evidence type="ECO:0000259" key="4">
    <source>
        <dbReference type="PROSITE" id="PS51352"/>
    </source>
</evidence>
<comment type="caution">
    <text evidence="5">The sequence shown here is derived from an EMBL/GenBank/DDBJ whole genome shotgun (WGS) entry which is preliminary data.</text>
</comment>
<evidence type="ECO:0000256" key="3">
    <source>
        <dbReference type="SAM" id="SignalP"/>
    </source>
</evidence>
<dbReference type="Pfam" id="PF02630">
    <property type="entry name" value="SCO1-SenC"/>
    <property type="match status" value="1"/>
</dbReference>
<dbReference type="PANTHER" id="PTHR12151">
    <property type="entry name" value="ELECTRON TRANSPORT PROTIN SCO1/SENC FAMILY MEMBER"/>
    <property type="match status" value="1"/>
</dbReference>
<feature type="signal peptide" evidence="3">
    <location>
        <begin position="1"/>
        <end position="31"/>
    </location>
</feature>
<dbReference type="InterPro" id="IPR003782">
    <property type="entry name" value="SCO1/SenC"/>
</dbReference>
<accession>A0ABW2KCP5</accession>
<organism evidence="5 6">
    <name type="scientific">Marinactinospora rubrisoli</name>
    <dbReference type="NCBI Taxonomy" id="2715399"/>
    <lineage>
        <taxon>Bacteria</taxon>
        <taxon>Bacillati</taxon>
        <taxon>Actinomycetota</taxon>
        <taxon>Actinomycetes</taxon>
        <taxon>Streptosporangiales</taxon>
        <taxon>Nocardiopsidaceae</taxon>
        <taxon>Marinactinospora</taxon>
    </lineage>
</organism>
<reference evidence="6" key="1">
    <citation type="journal article" date="2019" name="Int. J. Syst. Evol. Microbiol.">
        <title>The Global Catalogue of Microorganisms (GCM) 10K type strain sequencing project: providing services to taxonomists for standard genome sequencing and annotation.</title>
        <authorList>
            <consortium name="The Broad Institute Genomics Platform"/>
            <consortium name="The Broad Institute Genome Sequencing Center for Infectious Disease"/>
            <person name="Wu L."/>
            <person name="Ma J."/>
        </authorList>
    </citation>
    <scope>NUCLEOTIDE SEQUENCE [LARGE SCALE GENOMIC DNA]</scope>
    <source>
        <strain evidence="6">CGMCC 4.7382</strain>
    </source>
</reference>
<dbReference type="PROSITE" id="PS51352">
    <property type="entry name" value="THIOREDOXIN_2"/>
    <property type="match status" value="1"/>
</dbReference>
<keyword evidence="2" id="KW-0186">Copper</keyword>
<comment type="similarity">
    <text evidence="1">Belongs to the SCO1/2 family.</text>
</comment>
<name>A0ABW2KCP5_9ACTN</name>
<dbReference type="RefSeq" id="WP_379869473.1">
    <property type="nucleotide sequence ID" value="NZ_JBHTBH010000002.1"/>
</dbReference>
<feature type="domain" description="Thioredoxin" evidence="4">
    <location>
        <begin position="47"/>
        <end position="209"/>
    </location>
</feature>
<evidence type="ECO:0000313" key="6">
    <source>
        <dbReference type="Proteomes" id="UP001596540"/>
    </source>
</evidence>